<gene>
    <name evidence="1" type="ORF">FCI23_30180</name>
</gene>
<dbReference type="Proteomes" id="UP000305778">
    <property type="component" value="Unassembled WGS sequence"/>
</dbReference>
<name>A0A4U0SDD7_9ACTN</name>
<dbReference type="AlphaFoldDB" id="A0A4U0SDD7"/>
<keyword evidence="2" id="KW-1185">Reference proteome</keyword>
<dbReference type="OrthoDB" id="4332189at2"/>
<organism evidence="1 2">
    <name type="scientific">Actinacidiphila oryziradicis</name>
    <dbReference type="NCBI Taxonomy" id="2571141"/>
    <lineage>
        <taxon>Bacteria</taxon>
        <taxon>Bacillati</taxon>
        <taxon>Actinomycetota</taxon>
        <taxon>Actinomycetes</taxon>
        <taxon>Kitasatosporales</taxon>
        <taxon>Streptomycetaceae</taxon>
        <taxon>Actinacidiphila</taxon>
    </lineage>
</organism>
<evidence type="ECO:0000313" key="1">
    <source>
        <dbReference type="EMBL" id="TKA06658.1"/>
    </source>
</evidence>
<dbReference type="SUPFAM" id="SSF63825">
    <property type="entry name" value="YWTD domain"/>
    <property type="match status" value="1"/>
</dbReference>
<dbReference type="InterPro" id="IPR015943">
    <property type="entry name" value="WD40/YVTN_repeat-like_dom_sf"/>
</dbReference>
<dbReference type="EMBL" id="SUMC01000035">
    <property type="protein sequence ID" value="TKA06658.1"/>
    <property type="molecule type" value="Genomic_DNA"/>
</dbReference>
<accession>A0A4U0SDD7</accession>
<evidence type="ECO:0000313" key="2">
    <source>
        <dbReference type="Proteomes" id="UP000305778"/>
    </source>
</evidence>
<protein>
    <submittedName>
        <fullName evidence="1">Uncharacterized protein</fullName>
    </submittedName>
</protein>
<comment type="caution">
    <text evidence="1">The sequence shown here is derived from an EMBL/GenBank/DDBJ whole genome shotgun (WGS) entry which is preliminary data.</text>
</comment>
<dbReference type="Gene3D" id="2.130.10.10">
    <property type="entry name" value="YVTN repeat-like/Quinoprotein amine dehydrogenase"/>
    <property type="match status" value="1"/>
</dbReference>
<sequence>MDAVHQHFFISDPTGGSVVVTDYGGQVVGQITSEPGAAGLALSYDSGTLYVALPNADAISAIDTSALAETARYKTGPGTAPLHPAVAGGKVWFGYGTATQGNIGSLDLSGADPVVTLGQEGSSHGFYSAPLLASSPADPGELVAGVEGQSPVELQVYDVSSGTAASKAYAWDRAATPAISWTWPSRRTTRTS</sequence>
<reference evidence="1 2" key="1">
    <citation type="submission" date="2019-04" db="EMBL/GenBank/DDBJ databases">
        <title>Streptomyces oryziradicis sp. nov., a novel actinomycete isolated from rhizosphere soil of rice (Oryza sativa L.).</title>
        <authorList>
            <person name="Li C."/>
        </authorList>
    </citation>
    <scope>NUCLEOTIDE SEQUENCE [LARGE SCALE GENOMIC DNA]</scope>
    <source>
        <strain evidence="1 2">NEAU-C40</strain>
    </source>
</reference>
<dbReference type="RefSeq" id="WP_136727120.1">
    <property type="nucleotide sequence ID" value="NZ_SUMC01000035.1"/>
</dbReference>
<proteinExistence type="predicted"/>